<organism evidence="1 2">
    <name type="scientific">Lentzea guizhouensis</name>
    <dbReference type="NCBI Taxonomy" id="1586287"/>
    <lineage>
        <taxon>Bacteria</taxon>
        <taxon>Bacillati</taxon>
        <taxon>Actinomycetota</taxon>
        <taxon>Actinomycetes</taxon>
        <taxon>Pseudonocardiales</taxon>
        <taxon>Pseudonocardiaceae</taxon>
        <taxon>Lentzea</taxon>
    </lineage>
</organism>
<dbReference type="AlphaFoldDB" id="A0A1B2HAI6"/>
<dbReference type="EMBL" id="CP016793">
    <property type="protein sequence ID" value="ANZ34723.1"/>
    <property type="molecule type" value="Genomic_DNA"/>
</dbReference>
<accession>A0A1B2HAI6</accession>
<dbReference type="STRING" id="1586287.BBK82_00150"/>
<dbReference type="Proteomes" id="UP000093053">
    <property type="component" value="Chromosome"/>
</dbReference>
<dbReference type="OrthoDB" id="3387554at2"/>
<reference evidence="1 2" key="1">
    <citation type="submission" date="2016-07" db="EMBL/GenBank/DDBJ databases">
        <title>Complete genome sequence of the Lentzea guizhouensis DHS C013.</title>
        <authorList>
            <person name="Cao C."/>
        </authorList>
    </citation>
    <scope>NUCLEOTIDE SEQUENCE [LARGE SCALE GENOMIC DNA]</scope>
    <source>
        <strain evidence="1 2">DHS C013</strain>
    </source>
</reference>
<proteinExistence type="predicted"/>
<evidence type="ECO:0000313" key="2">
    <source>
        <dbReference type="Proteomes" id="UP000093053"/>
    </source>
</evidence>
<name>A0A1B2HAI6_9PSEU</name>
<protein>
    <submittedName>
        <fullName evidence="1">Uncharacterized protein</fullName>
    </submittedName>
</protein>
<keyword evidence="2" id="KW-1185">Reference proteome</keyword>
<sequence>MAAAAMVLIAGAALIAPSLVSRDTGVGSASAGEVLEAAALSADDRLVQPGQFLYVLQYSRWSSSDSEYRYLYLEDQTLETWIPAARGDVWLHRRTNTGNKQFLLGSEQDVPKFDPPLREDVEWRAAGGAWLGDERPVSFRSPSPEYVAALPREPRALYEKMRSEAGGDEGRLLLQMITEGLGSGLYPADARAAVYQALTFVPRLEVVDRTAVLDSRTGTALGVTDGDVTVQIVINQDTGDYLGSRAVQARDAHGLKAGQVLSTTAITTRVVAALGAQS</sequence>
<dbReference type="KEGG" id="led:BBK82_00150"/>
<gene>
    <name evidence="1" type="ORF">BBK82_00150</name>
</gene>
<evidence type="ECO:0000313" key="1">
    <source>
        <dbReference type="EMBL" id="ANZ34723.1"/>
    </source>
</evidence>
<dbReference type="RefSeq" id="WP_065913143.1">
    <property type="nucleotide sequence ID" value="NZ_CP016793.1"/>
</dbReference>